<dbReference type="Proteomes" id="UP000544331">
    <property type="component" value="Unassembled WGS sequence"/>
</dbReference>
<keyword evidence="3" id="KW-1185">Reference proteome</keyword>
<gene>
    <name evidence="2" type="ORF">FMUND_4070</name>
</gene>
<evidence type="ECO:0000313" key="3">
    <source>
        <dbReference type="Proteomes" id="UP000544331"/>
    </source>
</evidence>
<evidence type="ECO:0000256" key="1">
    <source>
        <dbReference type="SAM" id="MobiDB-lite"/>
    </source>
</evidence>
<organism evidence="2 3">
    <name type="scientific">Fusarium mundagurra</name>
    <dbReference type="NCBI Taxonomy" id="1567541"/>
    <lineage>
        <taxon>Eukaryota</taxon>
        <taxon>Fungi</taxon>
        <taxon>Dikarya</taxon>
        <taxon>Ascomycota</taxon>
        <taxon>Pezizomycotina</taxon>
        <taxon>Sordariomycetes</taxon>
        <taxon>Hypocreomycetidae</taxon>
        <taxon>Hypocreales</taxon>
        <taxon>Nectriaceae</taxon>
        <taxon>Fusarium</taxon>
        <taxon>Fusarium fujikuroi species complex</taxon>
    </lineage>
</organism>
<dbReference type="AlphaFoldDB" id="A0A8H5YY17"/>
<protein>
    <submittedName>
        <fullName evidence="2">Uncharacterized protein</fullName>
    </submittedName>
</protein>
<feature type="compositionally biased region" description="Low complexity" evidence="1">
    <location>
        <begin position="475"/>
        <end position="491"/>
    </location>
</feature>
<dbReference type="OrthoDB" id="5106893at2759"/>
<accession>A0A8H5YY17</accession>
<dbReference type="EMBL" id="JAAOAN010000128">
    <property type="protein sequence ID" value="KAF5720622.1"/>
    <property type="molecule type" value="Genomic_DNA"/>
</dbReference>
<sequence length="516" mass="58598">MAHNSDHVIILGHIFSMIAIVCMKCDKDEPDHLTQELFSPEVAEQKKPIQTLHGLRMIFQSTQRNLWSLLTHVIVRLKTSYNRAFPRSTKTTMTMCLAKLTERTWNSIPGDANDGLKEGETRLEMVETERGRFVKWTTGPVLFPAEYFADKMNTEVESFWAANGPIIIRIYTIGTVKDFFTIPRLRSARTYYSSSNRVNTGADLKWLNSSTATAIAKTPLMLTMTDAEKPRVDAANVREIINFKPTPRNGRQILLVEAKSGRKGYIPQAELQLSSHDQALVPAFWDSFATPKQLGEGNGTFHAPQDTEMVAHYTKNMSFCAEFDAIEPEEGSFVLLRRAFRTRGRQAQPPWTMVFPDVWAPFRSDEQHTEIEYAVHFFREFGIRHHFLDQAIQTLSKRTRLNSIYINAELADPHGHFWDQLEDANRPVHAKAMILQLVGLRNPSICPSYKYSPYWKTGITSTTLLSPELLTLGPSSTPSTTTMTKTSKSTSMDSENTIYATPPVRRTLRDGKTTKL</sequence>
<evidence type="ECO:0000313" key="2">
    <source>
        <dbReference type="EMBL" id="KAF5720622.1"/>
    </source>
</evidence>
<proteinExistence type="predicted"/>
<comment type="caution">
    <text evidence="2">The sequence shown here is derived from an EMBL/GenBank/DDBJ whole genome shotgun (WGS) entry which is preliminary data.</text>
</comment>
<feature type="region of interest" description="Disordered" evidence="1">
    <location>
        <begin position="475"/>
        <end position="495"/>
    </location>
</feature>
<reference evidence="2 3" key="1">
    <citation type="submission" date="2020-05" db="EMBL/GenBank/DDBJ databases">
        <title>Identification and distribution of gene clusters putatively required for synthesis of sphingolipid metabolism inhibitors in phylogenetically diverse species of the filamentous fungus Fusarium.</title>
        <authorList>
            <person name="Kim H.-S."/>
            <person name="Busman M."/>
            <person name="Brown D.W."/>
            <person name="Divon H."/>
            <person name="Uhlig S."/>
            <person name="Proctor R.H."/>
        </authorList>
    </citation>
    <scope>NUCLEOTIDE SEQUENCE [LARGE SCALE GENOMIC DNA]</scope>
    <source>
        <strain evidence="2 3">NRRL 66235</strain>
    </source>
</reference>
<name>A0A8H5YY17_9HYPO</name>